<dbReference type="AlphaFoldDB" id="A0A1I0XDG8"/>
<sequence>MEYDKLVKLIVDEVLKRIDEKAVGESHGDKKTVVIFDKDDMHKYSNFLEAQYEAILFNENIRDCNAVLISRLCLRGMGNLANLICSTEEENFIIKMLMKGRKIYIAEEGLLYKKYKNSAPKQVYNKYLEFEDTLKNYGFEVISNAINMSRVNNTDDEKFISISKKLITEDDIKKNYIAESKVVFIEDKSIITPLAKDYIQTNHIEIKRIER</sequence>
<dbReference type="Proteomes" id="UP000198619">
    <property type="component" value="Unassembled WGS sequence"/>
</dbReference>
<dbReference type="STRING" id="84698.SAMN04488528_100839"/>
<proteinExistence type="predicted"/>
<name>A0A1I0XDG8_9CLOT</name>
<reference evidence="1 2" key="1">
    <citation type="submission" date="2016-10" db="EMBL/GenBank/DDBJ databases">
        <authorList>
            <person name="de Groot N.N."/>
        </authorList>
    </citation>
    <scope>NUCLEOTIDE SEQUENCE [LARGE SCALE GENOMIC DNA]</scope>
    <source>
        <strain evidence="1 2">DSM 12271</strain>
    </source>
</reference>
<accession>A0A1I0XDG8</accession>
<dbReference type="PIRSF" id="PIRSF034981">
    <property type="entry name" value="Eut_put"/>
    <property type="match status" value="1"/>
</dbReference>
<keyword evidence="2" id="KW-1185">Reference proteome</keyword>
<gene>
    <name evidence="1" type="ORF">SAMN04488528_100839</name>
</gene>
<dbReference type="RefSeq" id="WP_090039949.1">
    <property type="nucleotide sequence ID" value="NZ_FOKI01000008.1"/>
</dbReference>
<dbReference type="InterPro" id="IPR013372">
    <property type="entry name" value="Eut_put"/>
</dbReference>
<evidence type="ECO:0000313" key="2">
    <source>
        <dbReference type="Proteomes" id="UP000198619"/>
    </source>
</evidence>
<protein>
    <submittedName>
        <fullName evidence="1">Ethanolamine utilization protein</fullName>
    </submittedName>
</protein>
<organism evidence="1 2">
    <name type="scientific">Clostridium frigidicarnis</name>
    <dbReference type="NCBI Taxonomy" id="84698"/>
    <lineage>
        <taxon>Bacteria</taxon>
        <taxon>Bacillati</taxon>
        <taxon>Bacillota</taxon>
        <taxon>Clostridia</taxon>
        <taxon>Eubacteriales</taxon>
        <taxon>Clostridiaceae</taxon>
        <taxon>Clostridium</taxon>
    </lineage>
</organism>
<dbReference type="EMBL" id="FOKI01000008">
    <property type="protein sequence ID" value="SFA99041.1"/>
    <property type="molecule type" value="Genomic_DNA"/>
</dbReference>
<dbReference type="OrthoDB" id="6197337at2"/>
<evidence type="ECO:0000313" key="1">
    <source>
        <dbReference type="EMBL" id="SFA99041.1"/>
    </source>
</evidence>